<organism evidence="1 2">
    <name type="scientific">Luteimonas salinilitoris</name>
    <dbReference type="NCBI Taxonomy" id="3237697"/>
    <lineage>
        <taxon>Bacteria</taxon>
        <taxon>Pseudomonadati</taxon>
        <taxon>Pseudomonadota</taxon>
        <taxon>Gammaproteobacteria</taxon>
        <taxon>Lysobacterales</taxon>
        <taxon>Lysobacteraceae</taxon>
        <taxon>Luteimonas</taxon>
    </lineage>
</organism>
<evidence type="ECO:0000313" key="1">
    <source>
        <dbReference type="EMBL" id="MEZ0476712.1"/>
    </source>
</evidence>
<dbReference type="EMBL" id="JBFWIC010000047">
    <property type="protein sequence ID" value="MEZ0476712.1"/>
    <property type="molecule type" value="Genomic_DNA"/>
</dbReference>
<gene>
    <name evidence="1" type="ORF">AB6713_19180</name>
</gene>
<dbReference type="Proteomes" id="UP001566331">
    <property type="component" value="Unassembled WGS sequence"/>
</dbReference>
<keyword evidence="2" id="KW-1185">Reference proteome</keyword>
<sequence length="99" mass="10761">MSVAPRSWLQQIEQLRSEGGINADDEAALIRQLNACQATIEEELAKVAPEYRRRVTDDGQASADAWLAGVARELGEREGAGMRRIFDQFTSPALTAGSA</sequence>
<evidence type="ECO:0000313" key="2">
    <source>
        <dbReference type="Proteomes" id="UP001566331"/>
    </source>
</evidence>
<protein>
    <recommendedName>
        <fullName evidence="3">DUF4404 family protein</fullName>
    </recommendedName>
</protein>
<comment type="caution">
    <text evidence="1">The sequence shown here is derived from an EMBL/GenBank/DDBJ whole genome shotgun (WGS) entry which is preliminary data.</text>
</comment>
<dbReference type="RefSeq" id="WP_370565789.1">
    <property type="nucleotide sequence ID" value="NZ_JBFWIB010000027.1"/>
</dbReference>
<evidence type="ECO:0008006" key="3">
    <source>
        <dbReference type="Google" id="ProtNLM"/>
    </source>
</evidence>
<accession>A0ABV4HVC0</accession>
<proteinExistence type="predicted"/>
<reference evidence="1 2" key="1">
    <citation type="submission" date="2024-07" db="EMBL/GenBank/DDBJ databases">
        <title>Luteimonas salilacus sp. nov., isolated from the shore soil of Salt Lake in Tibet of China.</title>
        <authorList>
            <person name="Zhang X."/>
            <person name="Li A."/>
        </authorList>
    </citation>
    <scope>NUCLEOTIDE SEQUENCE [LARGE SCALE GENOMIC DNA]</scope>
    <source>
        <strain evidence="1 2">B3-2-R+30</strain>
    </source>
</reference>
<name>A0ABV4HVC0_9GAMM</name>